<accession>A0ABU0J0C2</accession>
<evidence type="ECO:0000313" key="1">
    <source>
        <dbReference type="EMBL" id="MDQ0467712.1"/>
    </source>
</evidence>
<proteinExistence type="predicted"/>
<protein>
    <submittedName>
        <fullName evidence="1">Uncharacterized protein</fullName>
    </submittedName>
</protein>
<sequence>MSLGEIYLFETTKAQGYALRQKYHLCICESTWKEEGFAFLFISKADYGGDYPLLKEDYNFFPLDTSYISCNDIVVYSADELAIINPSPIGLLKNEHLRELYNHILASRTMAGWQIKLVGNALKAVL</sequence>
<dbReference type="Proteomes" id="UP001242480">
    <property type="component" value="Unassembled WGS sequence"/>
</dbReference>
<dbReference type="EMBL" id="JAUSVX010000001">
    <property type="protein sequence ID" value="MDQ0467712.1"/>
    <property type="molecule type" value="Genomic_DNA"/>
</dbReference>
<reference evidence="1 2" key="1">
    <citation type="submission" date="2023-07" db="EMBL/GenBank/DDBJ databases">
        <title>Genomic Encyclopedia of Type Strains, Phase IV (KMG-IV): sequencing the most valuable type-strain genomes for metagenomic binning, comparative biology and taxonomic classification.</title>
        <authorList>
            <person name="Goeker M."/>
        </authorList>
    </citation>
    <scope>NUCLEOTIDE SEQUENCE [LARGE SCALE GENOMIC DNA]</scope>
    <source>
        <strain evidence="1 2">DSM 19619</strain>
    </source>
</reference>
<name>A0ABU0J0C2_9HYPH</name>
<comment type="caution">
    <text evidence="1">The sequence shown here is derived from an EMBL/GenBank/DDBJ whole genome shotgun (WGS) entry which is preliminary data.</text>
</comment>
<keyword evidence="2" id="KW-1185">Reference proteome</keyword>
<gene>
    <name evidence="1" type="ORF">QO011_000707</name>
</gene>
<evidence type="ECO:0000313" key="2">
    <source>
        <dbReference type="Proteomes" id="UP001242480"/>
    </source>
</evidence>
<dbReference type="RefSeq" id="WP_307267744.1">
    <property type="nucleotide sequence ID" value="NZ_JAUSVX010000001.1"/>
</dbReference>
<organism evidence="1 2">
    <name type="scientific">Labrys wisconsinensis</name>
    <dbReference type="NCBI Taxonomy" id="425677"/>
    <lineage>
        <taxon>Bacteria</taxon>
        <taxon>Pseudomonadati</taxon>
        <taxon>Pseudomonadota</taxon>
        <taxon>Alphaproteobacteria</taxon>
        <taxon>Hyphomicrobiales</taxon>
        <taxon>Xanthobacteraceae</taxon>
        <taxon>Labrys</taxon>
    </lineage>
</organism>